<sequence>MQSKEFPWSKYKPMDGILVIQPVWITEREIQFLMQLYAPFIGKEATLLYATLYGELSPSAYQSEVFSISELLSMTNLGMPDFHLAKSRLEGIGLLKTYHKEPTASRPQTYTMELLAPTSPRLFFKDALLSTLLLNQVGNHRFEKLKQRFLAANVGDLGDSTSAQFEEVYRLPYNMESYTRNLSQEKRMVMDVKQQTPMEFSSEVDWELIEGLLKTEFVDLDSLTKEVKRIVDVLHKAYGFSESEIAQFLVIASDLSTKVIDEEFLLKLGQEAAQNKVNLMREKKDHSVTEEMKEKSETSEEVSSVEDDAIGILIQAAKELSPIDFVSSIKTQKKGYVSKAERQLIFDLVSVSGLPNEVLNILFHYTLVQLDHATLARNFVDAIANDWATKGIQSAKEAIDAVRNRDLQREVKRKQQLHNAGKNNYRKNSGYQEQLPEWAKESKTKEKQTPTPSKSQPEQVSNHLANQIAKLKTSQQKEQQ</sequence>
<accession>C8NG15</accession>
<evidence type="ECO:0000259" key="3">
    <source>
        <dbReference type="Pfam" id="PF07261"/>
    </source>
</evidence>
<feature type="domain" description="Replicative helicase loading/DNA remodeling protein DnaB N-terminal winged helix" evidence="4">
    <location>
        <begin position="13"/>
        <end position="234"/>
    </location>
</feature>
<keyword evidence="6" id="KW-1185">Reference proteome</keyword>
<gene>
    <name evidence="5" type="primary">dnaB</name>
    <name evidence="5" type="ORF">HMPREF0444_0860</name>
</gene>
<feature type="compositionally biased region" description="Basic and acidic residues" evidence="2">
    <location>
        <begin position="438"/>
        <end position="448"/>
    </location>
</feature>
<comment type="caution">
    <text evidence="5">The sequence shown here is derived from an EMBL/GenBank/DDBJ whole genome shotgun (WGS) entry which is preliminary data.</text>
</comment>
<name>C8NG15_9LACT</name>
<feature type="domain" description="DnaB/C C-terminal" evidence="3">
    <location>
        <begin position="328"/>
        <end position="400"/>
    </location>
</feature>
<evidence type="ECO:0000256" key="2">
    <source>
        <dbReference type="SAM" id="MobiDB-lite"/>
    </source>
</evidence>
<evidence type="ECO:0000313" key="5">
    <source>
        <dbReference type="EMBL" id="EEW37501.1"/>
    </source>
</evidence>
<protein>
    <submittedName>
        <fullName evidence="5">Replication initiation and membrane attachment protein</fullName>
    </submittedName>
</protein>
<dbReference type="InterPro" id="IPR058660">
    <property type="entry name" value="WHD_DnaB"/>
</dbReference>
<evidence type="ECO:0000259" key="4">
    <source>
        <dbReference type="Pfam" id="PF25888"/>
    </source>
</evidence>
<proteinExistence type="inferred from homology"/>
<feature type="region of interest" description="Disordered" evidence="2">
    <location>
        <begin position="410"/>
        <end position="480"/>
    </location>
</feature>
<dbReference type="eggNOG" id="COG3611">
    <property type="taxonomic scope" value="Bacteria"/>
</dbReference>
<dbReference type="InterPro" id="IPR006343">
    <property type="entry name" value="DnaB/C_C"/>
</dbReference>
<dbReference type="AlphaFoldDB" id="C8NG15"/>
<feature type="compositionally biased region" description="Polar residues" evidence="2">
    <location>
        <begin position="417"/>
        <end position="432"/>
    </location>
</feature>
<reference evidence="5 6" key="1">
    <citation type="submission" date="2009-08" db="EMBL/GenBank/DDBJ databases">
        <authorList>
            <person name="Muzny D."/>
            <person name="Qin X."/>
            <person name="Deng J."/>
            <person name="Jiang H."/>
            <person name="Liu Y."/>
            <person name="Qu J."/>
            <person name="Song X.-Z."/>
            <person name="Zhang L."/>
            <person name="Thornton R."/>
            <person name="Coyle M."/>
            <person name="Francisco L."/>
            <person name="Jackson L."/>
            <person name="Javaid M."/>
            <person name="Korchina V."/>
            <person name="Kovar C."/>
            <person name="Mata R."/>
            <person name="Mathew T."/>
            <person name="Ngo R."/>
            <person name="Nguyen L."/>
            <person name="Nguyen N."/>
            <person name="Okwuonu G."/>
            <person name="Ongeri F."/>
            <person name="Pham C."/>
            <person name="Simmons D."/>
            <person name="Wilczek-Boney K."/>
            <person name="Hale W."/>
            <person name="Jakkamsetti A."/>
            <person name="Pham P."/>
            <person name="Ruth R."/>
            <person name="San Lucas F."/>
            <person name="Warren J."/>
            <person name="Zhang J."/>
            <person name="Zhao Z."/>
            <person name="Zhou C."/>
            <person name="Zhu D."/>
            <person name="Lee S."/>
            <person name="Bess C."/>
            <person name="Blankenburg K."/>
            <person name="Forbes L."/>
            <person name="Fu Q."/>
            <person name="Gubbala S."/>
            <person name="Hirani K."/>
            <person name="Jayaseelan J.C."/>
            <person name="Lara F."/>
            <person name="Munidasa M."/>
            <person name="Palculict T."/>
            <person name="Patil S."/>
            <person name="Pu L.-L."/>
            <person name="Saada N."/>
            <person name="Tang L."/>
            <person name="Weissenberger G."/>
            <person name="Zhu Y."/>
            <person name="Hemphill L."/>
            <person name="Shang Y."/>
            <person name="Youmans B."/>
            <person name="Ayvaz T."/>
            <person name="Ross M."/>
            <person name="Santibanez J."/>
            <person name="Aqrawi P."/>
            <person name="Gross S."/>
            <person name="Joshi V."/>
            <person name="Fowler G."/>
            <person name="Nazareth L."/>
            <person name="Reid J."/>
            <person name="Worley K."/>
            <person name="Petrosino J."/>
            <person name="Highlander S."/>
            <person name="Gibbs R."/>
        </authorList>
    </citation>
    <scope>NUCLEOTIDE SEQUENCE [LARGE SCALE GENOMIC DNA]</scope>
    <source>
        <strain evidence="5 6">ATCC 49175</strain>
    </source>
</reference>
<evidence type="ECO:0000313" key="6">
    <source>
        <dbReference type="Proteomes" id="UP000005926"/>
    </source>
</evidence>
<dbReference type="Pfam" id="PF07261">
    <property type="entry name" value="DnaB_2"/>
    <property type="match status" value="1"/>
</dbReference>
<dbReference type="RefSeq" id="WP_005606837.1">
    <property type="nucleotide sequence ID" value="NZ_CP102283.1"/>
</dbReference>
<organism evidence="5 6">
    <name type="scientific">Granulicatella adiacens ATCC 49175</name>
    <dbReference type="NCBI Taxonomy" id="638301"/>
    <lineage>
        <taxon>Bacteria</taxon>
        <taxon>Bacillati</taxon>
        <taxon>Bacillota</taxon>
        <taxon>Bacilli</taxon>
        <taxon>Lactobacillales</taxon>
        <taxon>Carnobacteriaceae</taxon>
        <taxon>Granulicatella</taxon>
    </lineage>
</organism>
<dbReference type="HOGENOM" id="CLU_040783_1_0_9"/>
<dbReference type="STRING" id="638301.HMPREF0444_0860"/>
<dbReference type="Pfam" id="PF25888">
    <property type="entry name" value="WHD_DnaB"/>
    <property type="match status" value="1"/>
</dbReference>
<feature type="compositionally biased region" description="Polar residues" evidence="2">
    <location>
        <begin position="449"/>
        <end position="465"/>
    </location>
</feature>
<dbReference type="Proteomes" id="UP000005926">
    <property type="component" value="Unassembled WGS sequence"/>
</dbReference>
<dbReference type="EMBL" id="ACKZ01000016">
    <property type="protein sequence ID" value="EEW37501.1"/>
    <property type="molecule type" value="Genomic_DNA"/>
</dbReference>
<comment type="similarity">
    <text evidence="1">Belongs to the DnaB/DnaD family.</text>
</comment>
<dbReference type="GeneID" id="78412804"/>
<evidence type="ECO:0000256" key="1">
    <source>
        <dbReference type="ARBA" id="ARBA00093462"/>
    </source>
</evidence>